<dbReference type="NCBIfam" id="TIGR00350">
    <property type="entry name" value="lytR_cpsA_psr"/>
    <property type="match status" value="1"/>
</dbReference>
<name>A0ABS1STA2_9MICO</name>
<keyword evidence="5" id="KW-1185">Reference proteome</keyword>
<organism evidence="4 5">
    <name type="scientific">Leucobacter chromiireducens subsp. chromiireducens</name>
    <dbReference type="NCBI Taxonomy" id="660067"/>
    <lineage>
        <taxon>Bacteria</taxon>
        <taxon>Bacillati</taxon>
        <taxon>Actinomycetota</taxon>
        <taxon>Actinomycetes</taxon>
        <taxon>Micrococcales</taxon>
        <taxon>Microbacteriaceae</taxon>
        <taxon>Leucobacter</taxon>
    </lineage>
</organism>
<dbReference type="InterPro" id="IPR050922">
    <property type="entry name" value="LytR/CpsA/Psr_CW_biosynth"/>
</dbReference>
<dbReference type="RefSeq" id="WP_202382276.1">
    <property type="nucleotide sequence ID" value="NZ_BAAAMA010000001.1"/>
</dbReference>
<accession>A0ABS1STA2</accession>
<comment type="caution">
    <text evidence="4">The sequence shown here is derived from an EMBL/GenBank/DDBJ whole genome shotgun (WGS) entry which is preliminary data.</text>
</comment>
<dbReference type="EMBL" id="QYAD01000003">
    <property type="protein sequence ID" value="MBL3690156.1"/>
    <property type="molecule type" value="Genomic_DNA"/>
</dbReference>
<dbReference type="Proteomes" id="UP001646141">
    <property type="component" value="Unassembled WGS sequence"/>
</dbReference>
<keyword evidence="2" id="KW-1133">Transmembrane helix</keyword>
<feature type="transmembrane region" description="Helical" evidence="2">
    <location>
        <begin position="124"/>
        <end position="143"/>
    </location>
</feature>
<feature type="transmembrane region" description="Helical" evidence="2">
    <location>
        <begin position="50"/>
        <end position="72"/>
    </location>
</feature>
<evidence type="ECO:0000313" key="5">
    <source>
        <dbReference type="Proteomes" id="UP001646141"/>
    </source>
</evidence>
<feature type="domain" description="Cell envelope-related transcriptional attenuator" evidence="3">
    <location>
        <begin position="268"/>
        <end position="381"/>
    </location>
</feature>
<reference evidence="4 5" key="1">
    <citation type="submission" date="2018-09" db="EMBL/GenBank/DDBJ databases">
        <title>Comparative genomics of Leucobacter spp.</title>
        <authorList>
            <person name="Reis A.C."/>
            <person name="Kolvenbach B.A."/>
            <person name="Corvini P.F.X."/>
            <person name="Nunes O.C."/>
        </authorList>
    </citation>
    <scope>NUCLEOTIDE SEQUENCE [LARGE SCALE GENOMIC DNA]</scope>
    <source>
        <strain evidence="4 5">L-1</strain>
    </source>
</reference>
<feature type="transmembrane region" description="Helical" evidence="2">
    <location>
        <begin position="24"/>
        <end position="43"/>
    </location>
</feature>
<proteinExistence type="inferred from homology"/>
<evidence type="ECO:0000256" key="2">
    <source>
        <dbReference type="SAM" id="Phobius"/>
    </source>
</evidence>
<sequence length="462" mass="49920">MTLDLERPLRYPDTESAPLMTKRARWLVLIGFLFPGSAQLLAGNRKLGRFGAVATSLLIVGVLAALGGLLFARVATLSFFANSMVLLVLQILLVFYAVLWLVLGFDTLRLTRLVKTHRGWRVPIAILSVLLTVVPSAGAAWTATTINAGRELLSGLFSGAPAVEPVDGRYNILLLGTDAGADREGLRPDSISLVSIDAKTGQSAIIGIPRELSGVPFPEDSPMYDIHPNGFGVAPNAYGDWGGCEVGRCILNGLYAEVELFQPELYPNAKAKGSSPGIEATKDAVTATTGLEVQFYVLLNMDAFESIIDALGGVTINVEERLPIGGDQYGNNVDGYIEPGLQKMNGYTAQWYARSRYGSDRGDYDRMERQRELQAAILDQMNPSNVLLNFQKIAAAGTQLVETDLPESMLGRFLDLATKASAHKPLNVELVPPEVDPDYPDFDVIRQLVAQGIAEASPAPEE</sequence>
<protein>
    <submittedName>
        <fullName evidence="4">LytR family transcriptional regulator</fullName>
    </submittedName>
</protein>
<dbReference type="PANTHER" id="PTHR33392:SF6">
    <property type="entry name" value="POLYISOPRENYL-TEICHOIC ACID--PEPTIDOGLYCAN TEICHOIC ACID TRANSFERASE TAGU"/>
    <property type="match status" value="1"/>
</dbReference>
<gene>
    <name evidence="4" type="ORF">D3226_09310</name>
</gene>
<dbReference type="PANTHER" id="PTHR33392">
    <property type="entry name" value="POLYISOPRENYL-TEICHOIC ACID--PEPTIDOGLYCAN TEICHOIC ACID TRANSFERASE TAGU"/>
    <property type="match status" value="1"/>
</dbReference>
<dbReference type="InterPro" id="IPR004474">
    <property type="entry name" value="LytR_CpsA_psr"/>
</dbReference>
<dbReference type="Pfam" id="PF03816">
    <property type="entry name" value="LytR_cpsA_psr"/>
    <property type="match status" value="1"/>
</dbReference>
<keyword evidence="2" id="KW-0472">Membrane</keyword>
<feature type="transmembrane region" description="Helical" evidence="2">
    <location>
        <begin position="84"/>
        <end position="103"/>
    </location>
</feature>
<keyword evidence="2" id="KW-0812">Transmembrane</keyword>
<evidence type="ECO:0000256" key="1">
    <source>
        <dbReference type="ARBA" id="ARBA00006068"/>
    </source>
</evidence>
<dbReference type="Gene3D" id="3.40.630.190">
    <property type="entry name" value="LCP protein"/>
    <property type="match status" value="1"/>
</dbReference>
<evidence type="ECO:0000259" key="3">
    <source>
        <dbReference type="Pfam" id="PF03816"/>
    </source>
</evidence>
<comment type="similarity">
    <text evidence="1">Belongs to the LytR/CpsA/Psr (LCP) family.</text>
</comment>
<evidence type="ECO:0000313" key="4">
    <source>
        <dbReference type="EMBL" id="MBL3690156.1"/>
    </source>
</evidence>